<keyword evidence="4" id="KW-1185">Reference proteome</keyword>
<dbReference type="InterPro" id="IPR011993">
    <property type="entry name" value="PH-like_dom_sf"/>
</dbReference>
<feature type="region of interest" description="Disordered" evidence="1">
    <location>
        <begin position="28"/>
        <end position="56"/>
    </location>
</feature>
<dbReference type="PROSITE" id="PS01179">
    <property type="entry name" value="PID"/>
    <property type="match status" value="1"/>
</dbReference>
<dbReference type="Pfam" id="PF00640">
    <property type="entry name" value="PID"/>
    <property type="match status" value="1"/>
</dbReference>
<sequence>MERRASEPRDRSPVKNFFVEQGRRSMRLIRSRQSSTASTNSVASMGATNEEPVSKSPLLIDPCDEVFDQICYLGCSKIENPANEAEMLQIVSCLNREKSHDPVNVILTIPPCSTGTVRLFDGESRSEMCSFPIHRIRFCARGQIDSLEKECFALSFVQNNSSQKGPALHQCHVFRCQVLKRPGKRFSALPTHSATTKPLSPN</sequence>
<feature type="compositionally biased region" description="Polar residues" evidence="1">
    <location>
        <begin position="31"/>
        <end position="47"/>
    </location>
</feature>
<feature type="domain" description="PID" evidence="2">
    <location>
        <begin position="72"/>
        <end position="176"/>
    </location>
</feature>
<dbReference type="InterPro" id="IPR006020">
    <property type="entry name" value="PTB/PI_dom"/>
</dbReference>
<reference evidence="3 4" key="1">
    <citation type="journal article" date="2015" name="Genome Biol.">
        <title>Comparative genomics of Steinernema reveals deeply conserved gene regulatory networks.</title>
        <authorList>
            <person name="Dillman A.R."/>
            <person name="Macchietto M."/>
            <person name="Porter C.F."/>
            <person name="Rogers A."/>
            <person name="Williams B."/>
            <person name="Antoshechkin I."/>
            <person name="Lee M.M."/>
            <person name="Goodwin Z."/>
            <person name="Lu X."/>
            <person name="Lewis E.E."/>
            <person name="Goodrich-Blair H."/>
            <person name="Stock S.P."/>
            <person name="Adams B.J."/>
            <person name="Sternberg P.W."/>
            <person name="Mortazavi A."/>
        </authorList>
    </citation>
    <scope>NUCLEOTIDE SEQUENCE [LARGE SCALE GENOMIC DNA]</scope>
    <source>
        <strain evidence="3 4">ALL</strain>
    </source>
</reference>
<proteinExistence type="predicted"/>
<accession>A0A4U5MQY0</accession>
<dbReference type="Proteomes" id="UP000298663">
    <property type="component" value="Unassembled WGS sequence"/>
</dbReference>
<name>A0A4U5MQY0_STECR</name>
<evidence type="ECO:0000259" key="2">
    <source>
        <dbReference type="PROSITE" id="PS01179"/>
    </source>
</evidence>
<evidence type="ECO:0000256" key="1">
    <source>
        <dbReference type="SAM" id="MobiDB-lite"/>
    </source>
</evidence>
<gene>
    <name evidence="3" type="ORF">L596_019576</name>
</gene>
<evidence type="ECO:0000313" key="3">
    <source>
        <dbReference type="EMBL" id="TKR72060.1"/>
    </source>
</evidence>
<reference evidence="3 4" key="2">
    <citation type="journal article" date="2019" name="G3 (Bethesda)">
        <title>Hybrid Assembly of the Genome of the Entomopathogenic Nematode Steinernema carpocapsae Identifies the X-Chromosome.</title>
        <authorList>
            <person name="Serra L."/>
            <person name="Macchietto M."/>
            <person name="Macias-Munoz A."/>
            <person name="McGill C.J."/>
            <person name="Rodriguez I.M."/>
            <person name="Rodriguez B."/>
            <person name="Murad R."/>
            <person name="Mortazavi A."/>
        </authorList>
    </citation>
    <scope>NUCLEOTIDE SEQUENCE [LARGE SCALE GENOMIC DNA]</scope>
    <source>
        <strain evidence="3 4">ALL</strain>
    </source>
</reference>
<organism evidence="3 4">
    <name type="scientific">Steinernema carpocapsae</name>
    <name type="common">Entomopathogenic nematode</name>
    <dbReference type="NCBI Taxonomy" id="34508"/>
    <lineage>
        <taxon>Eukaryota</taxon>
        <taxon>Metazoa</taxon>
        <taxon>Ecdysozoa</taxon>
        <taxon>Nematoda</taxon>
        <taxon>Chromadorea</taxon>
        <taxon>Rhabditida</taxon>
        <taxon>Tylenchina</taxon>
        <taxon>Panagrolaimomorpha</taxon>
        <taxon>Strongyloidoidea</taxon>
        <taxon>Steinernematidae</taxon>
        <taxon>Steinernema</taxon>
    </lineage>
</organism>
<comment type="caution">
    <text evidence="3">The sequence shown here is derived from an EMBL/GenBank/DDBJ whole genome shotgun (WGS) entry which is preliminary data.</text>
</comment>
<dbReference type="OrthoDB" id="295078at2759"/>
<dbReference type="SUPFAM" id="SSF50729">
    <property type="entry name" value="PH domain-like"/>
    <property type="match status" value="1"/>
</dbReference>
<dbReference type="STRING" id="34508.A0A4U5MQY0"/>
<dbReference type="EMBL" id="AZBU02000006">
    <property type="protein sequence ID" value="TKR72060.1"/>
    <property type="molecule type" value="Genomic_DNA"/>
</dbReference>
<dbReference type="Gene3D" id="2.30.29.30">
    <property type="entry name" value="Pleckstrin-homology domain (PH domain)/Phosphotyrosine-binding domain (PTB)"/>
    <property type="match status" value="1"/>
</dbReference>
<protein>
    <recommendedName>
        <fullName evidence="2">PID domain-containing protein</fullName>
    </recommendedName>
</protein>
<dbReference type="AlphaFoldDB" id="A0A4U5MQY0"/>
<evidence type="ECO:0000313" key="4">
    <source>
        <dbReference type="Proteomes" id="UP000298663"/>
    </source>
</evidence>